<dbReference type="Pfam" id="PF00127">
    <property type="entry name" value="Copper-bind"/>
    <property type="match status" value="1"/>
</dbReference>
<dbReference type="SUPFAM" id="SSF49503">
    <property type="entry name" value="Cupredoxins"/>
    <property type="match status" value="1"/>
</dbReference>
<evidence type="ECO:0000256" key="8">
    <source>
        <dbReference type="SAM" id="MobiDB-lite"/>
    </source>
</evidence>
<reference evidence="11 12" key="1">
    <citation type="submission" date="2015-06" db="EMBL/GenBank/DDBJ databases">
        <authorList>
            <person name="Ju K.-S."/>
            <person name="Doroghazi J.R."/>
            <person name="Metcalf W.W."/>
        </authorList>
    </citation>
    <scope>NUCLEOTIDE SEQUENCE [LARGE SCALE GENOMIC DNA]</scope>
    <source>
        <strain evidence="11 12">NRRL 3414</strain>
    </source>
</reference>
<dbReference type="PATRIC" id="fig|1938.3.peg.8791"/>
<dbReference type="PANTHER" id="PTHR36507:SF1">
    <property type="entry name" value="BLL1555 PROTEIN"/>
    <property type="match status" value="1"/>
</dbReference>
<evidence type="ECO:0000256" key="6">
    <source>
        <dbReference type="ARBA" id="ARBA00023008"/>
    </source>
</evidence>
<feature type="transmembrane region" description="Helical" evidence="9">
    <location>
        <begin position="216"/>
        <end position="234"/>
    </location>
</feature>
<dbReference type="InterPro" id="IPR008972">
    <property type="entry name" value="Cupredoxin"/>
</dbReference>
<keyword evidence="2" id="KW-0813">Transport</keyword>
<comment type="cofactor">
    <cofactor evidence="7">
        <name>Cu cation</name>
        <dbReference type="ChEBI" id="CHEBI:23378"/>
    </cofactor>
    <text evidence="7">Binds 1 copper ion per subunit.</text>
</comment>
<proteinExistence type="predicted"/>
<keyword evidence="6 7" id="KW-0186">Copper</keyword>
<dbReference type="Gene3D" id="2.60.40.420">
    <property type="entry name" value="Cupredoxins - blue copper proteins"/>
    <property type="match status" value="1"/>
</dbReference>
<evidence type="ECO:0000313" key="11">
    <source>
        <dbReference type="EMBL" id="KMS72614.1"/>
    </source>
</evidence>
<keyword evidence="9" id="KW-1133">Transmembrane helix</keyword>
<evidence type="ECO:0000256" key="2">
    <source>
        <dbReference type="ARBA" id="ARBA00022448"/>
    </source>
</evidence>
<dbReference type="AlphaFoldDB" id="A0A0J7Z9Y1"/>
<keyword evidence="3 7" id="KW-0479">Metal-binding</keyword>
<dbReference type="PRINTS" id="PR00155">
    <property type="entry name" value="AMICYANIN"/>
</dbReference>
<dbReference type="PANTHER" id="PTHR36507">
    <property type="entry name" value="BLL1555 PROTEIN"/>
    <property type="match status" value="1"/>
</dbReference>
<feature type="domain" description="Blue (type 1) copper" evidence="10">
    <location>
        <begin position="40"/>
        <end position="115"/>
    </location>
</feature>
<evidence type="ECO:0000313" key="12">
    <source>
        <dbReference type="Proteomes" id="UP000037432"/>
    </source>
</evidence>
<gene>
    <name evidence="11" type="ORF">ACM01_22805</name>
</gene>
<feature type="region of interest" description="Disordered" evidence="8">
    <location>
        <begin position="121"/>
        <end position="203"/>
    </location>
</feature>
<dbReference type="Proteomes" id="UP000037432">
    <property type="component" value="Unassembled WGS sequence"/>
</dbReference>
<evidence type="ECO:0000256" key="3">
    <source>
        <dbReference type="ARBA" id="ARBA00022723"/>
    </source>
</evidence>
<feature type="compositionally biased region" description="Polar residues" evidence="8">
    <location>
        <begin position="138"/>
        <end position="149"/>
    </location>
</feature>
<organism evidence="11 12">
    <name type="scientific">Streptomyces viridochromogenes</name>
    <dbReference type="NCBI Taxonomy" id="1938"/>
    <lineage>
        <taxon>Bacteria</taxon>
        <taxon>Bacillati</taxon>
        <taxon>Actinomycetota</taxon>
        <taxon>Actinomycetes</taxon>
        <taxon>Kitasatosporales</taxon>
        <taxon>Streptomycetaceae</taxon>
        <taxon>Streptomyces</taxon>
    </lineage>
</organism>
<keyword evidence="4" id="KW-0574">Periplasm</keyword>
<dbReference type="InterPro" id="IPR052721">
    <property type="entry name" value="ET_Amicyanin"/>
</dbReference>
<dbReference type="CDD" id="cd13921">
    <property type="entry name" value="Amicyanin"/>
    <property type="match status" value="1"/>
</dbReference>
<evidence type="ECO:0000256" key="4">
    <source>
        <dbReference type="ARBA" id="ARBA00022764"/>
    </source>
</evidence>
<evidence type="ECO:0000256" key="9">
    <source>
        <dbReference type="SAM" id="Phobius"/>
    </source>
</evidence>
<evidence type="ECO:0000256" key="7">
    <source>
        <dbReference type="PIRSR" id="PIRSR602386-1"/>
    </source>
</evidence>
<keyword evidence="5" id="KW-0249">Electron transport</keyword>
<evidence type="ECO:0000256" key="1">
    <source>
        <dbReference type="ARBA" id="ARBA00004418"/>
    </source>
</evidence>
<protein>
    <submittedName>
        <fullName evidence="11">Copper-binding protein</fullName>
    </submittedName>
</protein>
<name>A0A0J7Z9Y1_STRVR</name>
<feature type="binding site" evidence="7">
    <location>
        <position position="106"/>
    </location>
    <ligand>
        <name>Cu cation</name>
        <dbReference type="ChEBI" id="CHEBI:23378"/>
    </ligand>
</feature>
<dbReference type="GO" id="GO:0005507">
    <property type="term" value="F:copper ion binding"/>
    <property type="evidence" value="ECO:0007669"/>
    <property type="project" value="InterPro"/>
</dbReference>
<accession>A0A0J7Z9Y1</accession>
<dbReference type="InterPro" id="IPR035668">
    <property type="entry name" value="Amicyanin"/>
</dbReference>
<sequence>MRAARRPVQGAVLALSVLLGLLFLVPGGRAAAATYRVAMSGYAFSPATLTVTAGSTVTWTNQDTAPHDVKTSSGPAAFHSPMLNKGGSWSFTFTTPGAYAYYCTVHPNMTARIMVQPAAPATSAAAPTHDHSRAGADSGSQSSGNQTSRSHTAGHHAAAPSPTTATRSPASSPAPSTPSTSAPAAARHASPSPTPTAASMPQTQVTAAAARPLDPLLVLTGIVAGVAVLCLLLVGSRASRTREEVGD</sequence>
<comment type="caution">
    <text evidence="11">The sequence shown here is derived from an EMBL/GenBank/DDBJ whole genome shotgun (WGS) entry which is preliminary data.</text>
</comment>
<feature type="binding site" evidence="7">
    <location>
        <position position="103"/>
    </location>
    <ligand>
        <name>Cu cation</name>
        <dbReference type="ChEBI" id="CHEBI:23378"/>
    </ligand>
</feature>
<keyword evidence="9" id="KW-0472">Membrane</keyword>
<dbReference type="EMBL" id="LFNT01000026">
    <property type="protein sequence ID" value="KMS72614.1"/>
    <property type="molecule type" value="Genomic_DNA"/>
</dbReference>
<feature type="compositionally biased region" description="Low complexity" evidence="8">
    <location>
        <begin position="155"/>
        <end position="199"/>
    </location>
</feature>
<comment type="subcellular location">
    <subcellularLocation>
        <location evidence="1">Periplasm</location>
    </subcellularLocation>
</comment>
<dbReference type="RefSeq" id="WP_063776886.1">
    <property type="nucleotide sequence ID" value="NZ_LFNT01000026.1"/>
</dbReference>
<evidence type="ECO:0000256" key="5">
    <source>
        <dbReference type="ARBA" id="ARBA00022982"/>
    </source>
</evidence>
<evidence type="ECO:0000259" key="10">
    <source>
        <dbReference type="Pfam" id="PF00127"/>
    </source>
</evidence>
<dbReference type="InterPro" id="IPR000923">
    <property type="entry name" value="BlueCu_1"/>
</dbReference>
<dbReference type="InterPro" id="IPR002386">
    <property type="entry name" value="Amicyanin/Pseudoazurin"/>
</dbReference>
<dbReference type="GO" id="GO:0042597">
    <property type="term" value="C:periplasmic space"/>
    <property type="evidence" value="ECO:0007669"/>
    <property type="project" value="UniProtKB-SubCell"/>
</dbReference>
<dbReference type="GO" id="GO:0009055">
    <property type="term" value="F:electron transfer activity"/>
    <property type="evidence" value="ECO:0007669"/>
    <property type="project" value="InterPro"/>
</dbReference>
<feature type="binding site" evidence="7">
    <location>
        <position position="67"/>
    </location>
    <ligand>
        <name>Cu cation</name>
        <dbReference type="ChEBI" id="CHEBI:23378"/>
    </ligand>
</feature>
<keyword evidence="9" id="KW-0812">Transmembrane</keyword>